<accession>A0A9E7YAS2</accession>
<keyword evidence="3" id="KW-1185">Reference proteome</keyword>
<dbReference type="Proteomes" id="UP001264959">
    <property type="component" value="Segment"/>
</dbReference>
<keyword evidence="1" id="KW-0472">Membrane</keyword>
<evidence type="ECO:0000313" key="2">
    <source>
        <dbReference type="EMBL" id="UZE89796.1"/>
    </source>
</evidence>
<keyword evidence="1" id="KW-1133">Transmembrane helix</keyword>
<dbReference type="Pfam" id="PF12259">
    <property type="entry name" value="Baculo_F"/>
    <property type="match status" value="1"/>
</dbReference>
<reference evidence="2" key="1">
    <citation type="journal article" date="2022" name="Viruses">
        <title>The Parapoynx stagnalis Nucleopolyhedrovirus (PastNPV), a Divergent Member of the Alphabaculovirus Group I Clade, Encodes a Homolog of Ran GTPase.</title>
        <authorList>
            <person name="Harrison R.L."/>
            <person name="Rowley D.L."/>
        </authorList>
    </citation>
    <scope>NUCLEOTIDE SEQUENCE</scope>
    <source>
        <strain evidence="2">BCIPV-473</strain>
    </source>
</reference>
<name>A0A9E7YAS2_9ABAC</name>
<organism evidence="2 3">
    <name type="scientific">Parapoynx stagnalis nucleopolyhedrovirus</name>
    <dbReference type="NCBI Taxonomy" id="2993413"/>
    <lineage>
        <taxon>Viruses</taxon>
        <taxon>Viruses incertae sedis</taxon>
        <taxon>Naldaviricetes</taxon>
        <taxon>Lefavirales</taxon>
        <taxon>Baculoviridae</taxon>
        <taxon>Alphabaculovirus</taxon>
        <taxon>Alphabaculovirus pastagnalis</taxon>
    </lineage>
</organism>
<keyword evidence="1" id="KW-0812">Transmembrane</keyword>
<protein>
    <submittedName>
        <fullName evidence="2">EFP</fullName>
    </submittedName>
</protein>
<proteinExistence type="predicted"/>
<dbReference type="EMBL" id="ON704650">
    <property type="protein sequence ID" value="UZE89796.1"/>
    <property type="molecule type" value="Genomic_DNA"/>
</dbReference>
<dbReference type="InterPro" id="IPR022048">
    <property type="entry name" value="Envelope_fusion-like"/>
</dbReference>
<evidence type="ECO:0000313" key="3">
    <source>
        <dbReference type="Proteomes" id="UP001264959"/>
    </source>
</evidence>
<evidence type="ECO:0000256" key="1">
    <source>
        <dbReference type="SAM" id="Phobius"/>
    </source>
</evidence>
<feature type="transmembrane region" description="Helical" evidence="1">
    <location>
        <begin position="561"/>
        <end position="583"/>
    </location>
</feature>
<sequence length="661" mass="76618">MSKKWCLIVILLGVGVSAAAPSSKFQYASVDDSTGLLFEHLYNMRHVTTDRFVFIQQIDYFNMLQELQSLHSNIVDHKADISECGHLIYQQYLDVITHKIDTFNNYLSVLQTLDTTYVRYTLDDKVIDMNVLDYKSDELIETERSTLSNPEWSKLNAKTAKLLLSSRSDLVKRYSYKNTSSLHTLMKPIKTACDYIDNLILMFSLVFKNVTEKLSDLQALLVSLRYNKLKSNIFSEDFLLQEMKRQRGILKKHGRAWVTDHKTAIKNKHFKLAEAYRLYVYVKKYTVTLYIVMPLLNETSTTFNIYKVMTVPFCRGKSCLFMIPNNEYIAVSESKNYYVSFKDDYKKTCSVFTGYDEYLCPEIETVPTINSNICEIEMYMGRYSNVMTLCDLRLGSILSDTQYTIPLVDHEKWLYMFVKKLNISYFCNRFGVINGMITVPSGVGIFSAKEGDVCSIRLDVKTSLSSNTTYYNIESTTYWPKKKFNYNNYFDQYMLGNASANTLKRLNSFDRAALLTLKSKFDVNNFQTVPTYFVPANLNVAVNEADITSIYDQVETDNSKIIYLTVGILSAVILIGACILWYWCCCIRKKSRRITDNVTVKYNPKKIQNDETHLMKQHHLHLDDDDLERGDLMYITVKKDVPKTNFEKEITAYPLKSRVIK</sequence>